<comment type="caution">
    <text evidence="1">The sequence shown here is derived from an EMBL/GenBank/DDBJ whole genome shotgun (WGS) entry which is preliminary data.</text>
</comment>
<dbReference type="RefSeq" id="WP_289365651.1">
    <property type="nucleotide sequence ID" value="NZ_JAUCBP010000008.1"/>
</dbReference>
<sequence length="100" mass="11359">MLAFTGTAEYTEDDSTVFENGKRYAFLMFSADEVLSDVIEDVAIFMGDLGWNQIDIRKTKLVSNEADMKDGVVKDAFLYAKDNRFALVRYPEAVEEEVDL</sequence>
<keyword evidence="2" id="KW-1185">Reference proteome</keyword>
<name>A0ABT7SYF9_9ALTE</name>
<evidence type="ECO:0000313" key="1">
    <source>
        <dbReference type="EMBL" id="MDM7861217.1"/>
    </source>
</evidence>
<evidence type="ECO:0000313" key="2">
    <source>
        <dbReference type="Proteomes" id="UP001234343"/>
    </source>
</evidence>
<dbReference type="Proteomes" id="UP001234343">
    <property type="component" value="Unassembled WGS sequence"/>
</dbReference>
<protein>
    <submittedName>
        <fullName evidence="1">Uncharacterized protein</fullName>
    </submittedName>
</protein>
<organism evidence="1 2">
    <name type="scientific">Alteromonas arenosi</name>
    <dbReference type="NCBI Taxonomy" id="3055817"/>
    <lineage>
        <taxon>Bacteria</taxon>
        <taxon>Pseudomonadati</taxon>
        <taxon>Pseudomonadota</taxon>
        <taxon>Gammaproteobacteria</taxon>
        <taxon>Alteromonadales</taxon>
        <taxon>Alteromonadaceae</taxon>
        <taxon>Alteromonas/Salinimonas group</taxon>
        <taxon>Alteromonas</taxon>
    </lineage>
</organism>
<dbReference type="EMBL" id="JAUCBP010000008">
    <property type="protein sequence ID" value="MDM7861217.1"/>
    <property type="molecule type" value="Genomic_DNA"/>
</dbReference>
<reference evidence="1 2" key="1">
    <citation type="submission" date="2023-06" db="EMBL/GenBank/DDBJ databases">
        <title>Alteromonas sp. ASW11-36 isolated from intertidal sand.</title>
        <authorList>
            <person name="Li Y."/>
        </authorList>
    </citation>
    <scope>NUCLEOTIDE SEQUENCE [LARGE SCALE GENOMIC DNA]</scope>
    <source>
        <strain evidence="1 2">ASW11-36</strain>
    </source>
</reference>
<accession>A0ABT7SYF9</accession>
<proteinExistence type="predicted"/>
<gene>
    <name evidence="1" type="ORF">QTP81_11490</name>
</gene>